<keyword evidence="5 9" id="KW-0963">Cytoplasm</keyword>
<organism evidence="11 12">
    <name type="scientific">Eiseniibacteriota bacterium</name>
    <dbReference type="NCBI Taxonomy" id="2212470"/>
    <lineage>
        <taxon>Bacteria</taxon>
        <taxon>Candidatus Eiseniibacteriota</taxon>
    </lineage>
</organism>
<dbReference type="InterPro" id="IPR036523">
    <property type="entry name" value="SurE-like_sf"/>
</dbReference>
<dbReference type="GO" id="GO:0005737">
    <property type="term" value="C:cytoplasm"/>
    <property type="evidence" value="ECO:0007669"/>
    <property type="project" value="UniProtKB-SubCell"/>
</dbReference>
<comment type="caution">
    <text evidence="11">The sequence shown here is derived from an EMBL/GenBank/DDBJ whole genome shotgun (WGS) entry which is preliminary data.</text>
</comment>
<dbReference type="NCBIfam" id="TIGR00087">
    <property type="entry name" value="surE"/>
    <property type="match status" value="1"/>
</dbReference>
<feature type="binding site" evidence="9">
    <location>
        <position position="9"/>
    </location>
    <ligand>
        <name>a divalent metal cation</name>
        <dbReference type="ChEBI" id="CHEBI:60240"/>
    </ligand>
</feature>
<accession>A0A933SDI3</accession>
<comment type="subcellular location">
    <subcellularLocation>
        <location evidence="3 9">Cytoplasm</location>
    </subcellularLocation>
</comment>
<keyword evidence="6 9" id="KW-0479">Metal-binding</keyword>
<sequence>MHILVTNDDGIGSPALLQLKAQLSQFGRVTIIAPDRNQSATSQALTLHRPLRIHALQEDVYSVDGTPTDCVLVAFHGKLVERPDLVVSGINHGPNMGEDVFYSGTVAAAIEGTLQGVPALAASLVTRQPTDFREPAEIVGRLLRQVLVRGLPPRMLLNVNFPFRSMADLAGVQFTRLGTRVYEDTLVRKVDPRGKEYYWIGGEDPVWRPEPGTDYHAVHAGFVSVTPMQLDLTDHAAIDAMESWSLGL</sequence>
<feature type="binding site" evidence="9">
    <location>
        <position position="39"/>
    </location>
    <ligand>
        <name>a divalent metal cation</name>
        <dbReference type="ChEBI" id="CHEBI:60240"/>
    </ligand>
</feature>
<comment type="cofactor">
    <cofactor evidence="2">
        <name>Mg(2+)</name>
        <dbReference type="ChEBI" id="CHEBI:18420"/>
    </cofactor>
</comment>
<reference evidence="11" key="1">
    <citation type="submission" date="2020-07" db="EMBL/GenBank/DDBJ databases">
        <title>Huge and variable diversity of episymbiotic CPR bacteria and DPANN archaea in groundwater ecosystems.</title>
        <authorList>
            <person name="He C.Y."/>
            <person name="Keren R."/>
            <person name="Whittaker M."/>
            <person name="Farag I.F."/>
            <person name="Doudna J."/>
            <person name="Cate J.H.D."/>
            <person name="Banfield J.F."/>
        </authorList>
    </citation>
    <scope>NUCLEOTIDE SEQUENCE</scope>
    <source>
        <strain evidence="11">NC_groundwater_1813_Pr3_B-0.1um_71_17</strain>
    </source>
</reference>
<comment type="function">
    <text evidence="9">Nucleotidase that shows phosphatase activity on nucleoside 5'-monophosphates.</text>
</comment>
<dbReference type="NCBIfam" id="NF001490">
    <property type="entry name" value="PRK00346.1-4"/>
    <property type="match status" value="1"/>
</dbReference>
<dbReference type="SUPFAM" id="SSF64167">
    <property type="entry name" value="SurE-like"/>
    <property type="match status" value="1"/>
</dbReference>
<feature type="binding site" evidence="9">
    <location>
        <position position="8"/>
    </location>
    <ligand>
        <name>a divalent metal cation</name>
        <dbReference type="ChEBI" id="CHEBI:60240"/>
    </ligand>
</feature>
<evidence type="ECO:0000256" key="7">
    <source>
        <dbReference type="ARBA" id="ARBA00022741"/>
    </source>
</evidence>
<dbReference type="PANTHER" id="PTHR30457:SF12">
    <property type="entry name" value="5'_3'-NUCLEOTIDASE SURE"/>
    <property type="match status" value="1"/>
</dbReference>
<dbReference type="GO" id="GO:0046872">
    <property type="term" value="F:metal ion binding"/>
    <property type="evidence" value="ECO:0007669"/>
    <property type="project" value="UniProtKB-UniRule"/>
</dbReference>
<dbReference type="EMBL" id="JACRIW010000048">
    <property type="protein sequence ID" value="MBI5169295.1"/>
    <property type="molecule type" value="Genomic_DNA"/>
</dbReference>
<dbReference type="AlphaFoldDB" id="A0A933SDI3"/>
<evidence type="ECO:0000313" key="12">
    <source>
        <dbReference type="Proteomes" id="UP000696931"/>
    </source>
</evidence>
<protein>
    <recommendedName>
        <fullName evidence="9">5'-nucleotidase SurE</fullName>
        <ecNumber evidence="9">3.1.3.5</ecNumber>
    </recommendedName>
    <alternativeName>
        <fullName evidence="9">Nucleoside 5'-monophosphate phosphohydrolase</fullName>
    </alternativeName>
</protein>
<feature type="domain" description="Survival protein SurE-like phosphatase/nucleotidase" evidence="10">
    <location>
        <begin position="3"/>
        <end position="183"/>
    </location>
</feature>
<dbReference type="FunFam" id="3.40.1210.10:FF:000001">
    <property type="entry name" value="5'/3'-nucleotidase SurE"/>
    <property type="match status" value="1"/>
</dbReference>
<comment type="cofactor">
    <cofactor evidence="9">
        <name>a divalent metal cation</name>
        <dbReference type="ChEBI" id="CHEBI:60240"/>
    </cofactor>
    <text evidence="9">Binds 1 divalent metal cation per subunit.</text>
</comment>
<evidence type="ECO:0000256" key="1">
    <source>
        <dbReference type="ARBA" id="ARBA00000815"/>
    </source>
</evidence>
<dbReference type="HAMAP" id="MF_00060">
    <property type="entry name" value="SurE"/>
    <property type="match status" value="1"/>
</dbReference>
<dbReference type="GO" id="GO:0000166">
    <property type="term" value="F:nucleotide binding"/>
    <property type="evidence" value="ECO:0007669"/>
    <property type="project" value="UniProtKB-KW"/>
</dbReference>
<name>A0A933SDI3_UNCEI</name>
<keyword evidence="8 9" id="KW-0378">Hydrolase</keyword>
<evidence type="ECO:0000256" key="2">
    <source>
        <dbReference type="ARBA" id="ARBA00001946"/>
    </source>
</evidence>
<gene>
    <name evidence="9 11" type="primary">surE</name>
    <name evidence="11" type="ORF">HZA61_07395</name>
</gene>
<dbReference type="GO" id="GO:0004309">
    <property type="term" value="F:exopolyphosphatase activity"/>
    <property type="evidence" value="ECO:0007669"/>
    <property type="project" value="TreeGrafter"/>
</dbReference>
<dbReference type="EC" id="3.1.3.5" evidence="9"/>
<dbReference type="InterPro" id="IPR002828">
    <property type="entry name" value="SurE-like_Pase/nucleotidase"/>
</dbReference>
<comment type="catalytic activity">
    <reaction evidence="1 9">
        <text>a ribonucleoside 5'-phosphate + H2O = a ribonucleoside + phosphate</text>
        <dbReference type="Rhea" id="RHEA:12484"/>
        <dbReference type="ChEBI" id="CHEBI:15377"/>
        <dbReference type="ChEBI" id="CHEBI:18254"/>
        <dbReference type="ChEBI" id="CHEBI:43474"/>
        <dbReference type="ChEBI" id="CHEBI:58043"/>
        <dbReference type="EC" id="3.1.3.5"/>
    </reaction>
</comment>
<dbReference type="GO" id="GO:0008254">
    <property type="term" value="F:3'-nucleotidase activity"/>
    <property type="evidence" value="ECO:0007669"/>
    <property type="project" value="TreeGrafter"/>
</dbReference>
<dbReference type="Proteomes" id="UP000696931">
    <property type="component" value="Unassembled WGS sequence"/>
</dbReference>
<evidence type="ECO:0000256" key="3">
    <source>
        <dbReference type="ARBA" id="ARBA00004496"/>
    </source>
</evidence>
<comment type="similarity">
    <text evidence="4 9">Belongs to the SurE nucleotidase family.</text>
</comment>
<dbReference type="Pfam" id="PF01975">
    <property type="entry name" value="SurE"/>
    <property type="match status" value="1"/>
</dbReference>
<dbReference type="Gene3D" id="3.40.1210.10">
    <property type="entry name" value="Survival protein SurE-like phosphatase/nucleotidase"/>
    <property type="match status" value="1"/>
</dbReference>
<proteinExistence type="inferred from homology"/>
<evidence type="ECO:0000256" key="9">
    <source>
        <dbReference type="HAMAP-Rule" id="MF_00060"/>
    </source>
</evidence>
<evidence type="ECO:0000256" key="6">
    <source>
        <dbReference type="ARBA" id="ARBA00022723"/>
    </source>
</evidence>
<evidence type="ECO:0000256" key="4">
    <source>
        <dbReference type="ARBA" id="ARBA00011062"/>
    </source>
</evidence>
<evidence type="ECO:0000256" key="5">
    <source>
        <dbReference type="ARBA" id="ARBA00022490"/>
    </source>
</evidence>
<feature type="binding site" evidence="9">
    <location>
        <position position="91"/>
    </location>
    <ligand>
        <name>a divalent metal cation</name>
        <dbReference type="ChEBI" id="CHEBI:60240"/>
    </ligand>
</feature>
<evidence type="ECO:0000256" key="8">
    <source>
        <dbReference type="ARBA" id="ARBA00022801"/>
    </source>
</evidence>
<evidence type="ECO:0000313" key="11">
    <source>
        <dbReference type="EMBL" id="MBI5169295.1"/>
    </source>
</evidence>
<dbReference type="PANTHER" id="PTHR30457">
    <property type="entry name" value="5'-NUCLEOTIDASE SURE"/>
    <property type="match status" value="1"/>
</dbReference>
<dbReference type="InterPro" id="IPR030048">
    <property type="entry name" value="SurE"/>
</dbReference>
<evidence type="ECO:0000259" key="10">
    <source>
        <dbReference type="Pfam" id="PF01975"/>
    </source>
</evidence>
<dbReference type="GO" id="GO:0008253">
    <property type="term" value="F:5'-nucleotidase activity"/>
    <property type="evidence" value="ECO:0007669"/>
    <property type="project" value="UniProtKB-UniRule"/>
</dbReference>
<keyword evidence="7 9" id="KW-0547">Nucleotide-binding</keyword>
<dbReference type="NCBIfam" id="NF001489">
    <property type="entry name" value="PRK00346.1-3"/>
    <property type="match status" value="1"/>
</dbReference>